<protein>
    <recommendedName>
        <fullName evidence="7">MICOS complex subunit MIC60</fullName>
    </recommendedName>
    <alternativeName>
        <fullName evidence="7">Mitofilin</fullName>
    </alternativeName>
</protein>
<feature type="compositionally biased region" description="Polar residues" evidence="8">
    <location>
        <begin position="136"/>
        <end position="146"/>
    </location>
</feature>
<dbReference type="OrthoDB" id="10261039at2759"/>
<evidence type="ECO:0000313" key="11">
    <source>
        <dbReference type="Proteomes" id="UP000790347"/>
    </source>
</evidence>
<evidence type="ECO:0000256" key="1">
    <source>
        <dbReference type="ARBA" id="ARBA00010877"/>
    </source>
</evidence>
<reference evidence="9" key="3">
    <citation type="journal article" date="2021" name="World Allergy Organ. J.">
        <title>Chromosome-level assembly of Dermatophagoides farinae genome and transcriptome reveals two novel allergens Der f 37 and Der f 39.</title>
        <authorList>
            <person name="Chen J."/>
            <person name="Cai Z."/>
            <person name="Fan D."/>
            <person name="Hu J."/>
            <person name="Hou Y."/>
            <person name="He Y."/>
            <person name="Zhang Z."/>
            <person name="Zhao Z."/>
            <person name="Gao P."/>
            <person name="Hu W."/>
            <person name="Sun J."/>
            <person name="Li J."/>
            <person name="Ji K."/>
        </authorList>
    </citation>
    <scope>NUCLEOTIDE SEQUENCE</scope>
    <source>
        <strain evidence="9">JKM2019</strain>
    </source>
</reference>
<evidence type="ECO:0000256" key="8">
    <source>
        <dbReference type="SAM" id="MobiDB-lite"/>
    </source>
</evidence>
<evidence type="ECO:0000256" key="2">
    <source>
        <dbReference type="ARBA" id="ARBA00022692"/>
    </source>
</evidence>
<gene>
    <name evidence="10" type="ORF">DERF_003203</name>
    <name evidence="9" type="ORF">HUG17_5207</name>
</gene>
<feature type="compositionally biased region" description="Basic and acidic residues" evidence="8">
    <location>
        <begin position="114"/>
        <end position="129"/>
    </location>
</feature>
<dbReference type="EMBL" id="SDOV01000004">
    <property type="protein sequence ID" value="KAH7642162.1"/>
    <property type="molecule type" value="Genomic_DNA"/>
</dbReference>
<comment type="subcellular location">
    <subcellularLocation>
        <location evidence="7">Mitochondrion inner membrane</location>
        <topology evidence="7">Single-pass membrane protein</topology>
    </subcellularLocation>
</comment>
<keyword evidence="3 7" id="KW-0999">Mitochondrion inner membrane</keyword>
<comment type="function">
    <text evidence="7">Component of the MICOS complex, a large protein complex of the mitochondrial inner membrane that plays crucial roles in the maintenance of crista junctions, inner membrane architecture, and formation of contact sites to the outer membrane.</text>
</comment>
<dbReference type="GO" id="GO:0061617">
    <property type="term" value="C:MICOS complex"/>
    <property type="evidence" value="ECO:0007669"/>
    <property type="project" value="TreeGrafter"/>
</dbReference>
<keyword evidence="4" id="KW-1133">Transmembrane helix</keyword>
<name>A0A922IC51_DERFA</name>
<dbReference type="GO" id="GO:0042407">
    <property type="term" value="P:cristae formation"/>
    <property type="evidence" value="ECO:0007669"/>
    <property type="project" value="TreeGrafter"/>
</dbReference>
<evidence type="ECO:0000256" key="6">
    <source>
        <dbReference type="ARBA" id="ARBA00023136"/>
    </source>
</evidence>
<dbReference type="Proteomes" id="UP000790347">
    <property type="component" value="Unassembled WGS sequence"/>
</dbReference>
<keyword evidence="6" id="KW-0472">Membrane</keyword>
<dbReference type="Pfam" id="PF09731">
    <property type="entry name" value="Mitofilin"/>
    <property type="match status" value="1"/>
</dbReference>
<dbReference type="EMBL" id="ASGP02000001">
    <property type="protein sequence ID" value="KAH9529312.1"/>
    <property type="molecule type" value="Genomic_DNA"/>
</dbReference>
<comment type="subunit">
    <text evidence="7">Component of the mitochondrial contact site and cristae organizing system (MICOS) complex.</text>
</comment>
<keyword evidence="11" id="KW-1185">Reference proteome</keyword>
<dbReference type="Proteomes" id="UP000828236">
    <property type="component" value="Unassembled WGS sequence"/>
</dbReference>
<reference evidence="10" key="1">
    <citation type="submission" date="2013-05" db="EMBL/GenBank/DDBJ databases">
        <authorList>
            <person name="Yim A.K.Y."/>
            <person name="Chan T.F."/>
            <person name="Ji K.M."/>
            <person name="Liu X.Y."/>
            <person name="Zhou J.W."/>
            <person name="Li R.Q."/>
            <person name="Yang K.Y."/>
            <person name="Li J."/>
            <person name="Li M."/>
            <person name="Law P.T.W."/>
            <person name="Wu Y.L."/>
            <person name="Cai Z.L."/>
            <person name="Qin H."/>
            <person name="Bao Y."/>
            <person name="Leung R.K.K."/>
            <person name="Ng P.K.S."/>
            <person name="Zou J."/>
            <person name="Zhong X.J."/>
            <person name="Ran P.X."/>
            <person name="Zhong N.S."/>
            <person name="Liu Z.G."/>
            <person name="Tsui S.K.W."/>
        </authorList>
    </citation>
    <scope>NUCLEOTIDE SEQUENCE</scope>
    <source>
        <strain evidence="10">Derf</strain>
        <tissue evidence="10">Whole organism</tissue>
    </source>
</reference>
<dbReference type="PANTHER" id="PTHR15415">
    <property type="entry name" value="MITOFILIN"/>
    <property type="match status" value="1"/>
</dbReference>
<evidence type="ECO:0000313" key="10">
    <source>
        <dbReference type="EMBL" id="KAH9529312.1"/>
    </source>
</evidence>
<evidence type="ECO:0000256" key="7">
    <source>
        <dbReference type="RuleBase" id="RU363000"/>
    </source>
</evidence>
<proteinExistence type="inferred from homology"/>
<evidence type="ECO:0000313" key="9">
    <source>
        <dbReference type="EMBL" id="KAH7642162.1"/>
    </source>
</evidence>
<evidence type="ECO:0000256" key="4">
    <source>
        <dbReference type="ARBA" id="ARBA00022989"/>
    </source>
</evidence>
<dbReference type="InterPro" id="IPR019133">
    <property type="entry name" value="MIC60"/>
</dbReference>
<dbReference type="PANTHER" id="PTHR15415:SF7">
    <property type="entry name" value="MICOS COMPLEX SUBUNIT MIC60"/>
    <property type="match status" value="1"/>
</dbReference>
<feature type="region of interest" description="Disordered" evidence="8">
    <location>
        <begin position="108"/>
        <end position="147"/>
    </location>
</feature>
<comment type="similarity">
    <text evidence="1 7">Belongs to the MICOS complex subunit Mic60 family.</text>
</comment>
<dbReference type="AlphaFoldDB" id="A0A922IC51"/>
<reference evidence="10" key="4">
    <citation type="journal article" date="2022" name="Res Sq">
        <title>Comparative Genomics Reveals Insights into the Divergent Evolution of Astigmatic Mites and Household Pest Adaptations.</title>
        <authorList>
            <person name="Xiong Q."/>
            <person name="Wan A.T.-Y."/>
            <person name="Liu X.-Y."/>
            <person name="Fung C.S.-H."/>
            <person name="Xiao X."/>
            <person name="Malainual N."/>
            <person name="Hou J."/>
            <person name="Wang L."/>
            <person name="Wang M."/>
            <person name="Yang K."/>
            <person name="Cui Y."/>
            <person name="Leung E."/>
            <person name="Nong W."/>
            <person name="Shin S.-K."/>
            <person name="Au S."/>
            <person name="Jeong K.Y."/>
            <person name="Chew F.T."/>
            <person name="Hui J."/>
            <person name="Leung T.F."/>
            <person name="Tungtrongchitr A."/>
            <person name="Zhong N."/>
            <person name="Liu Z."/>
            <person name="Tsui S."/>
        </authorList>
    </citation>
    <scope>NUCLEOTIDE SEQUENCE</scope>
    <source>
        <strain evidence="10">Derf</strain>
        <tissue evidence="10">Whole organism</tissue>
    </source>
</reference>
<keyword evidence="2 7" id="KW-0812">Transmembrane</keyword>
<evidence type="ECO:0000256" key="5">
    <source>
        <dbReference type="ARBA" id="ARBA00023128"/>
    </source>
</evidence>
<evidence type="ECO:0000256" key="3">
    <source>
        <dbReference type="ARBA" id="ARBA00022792"/>
    </source>
</evidence>
<keyword evidence="5 7" id="KW-0496">Mitochondrion</keyword>
<sequence>MLRLRPKLIRKFLSSQSQLTGTRHLSSQGSSKLKASFLLGTGAVAVTTLTLAYAKYDKQFADQLTSYAPFIKNLLEDNPTLKAKDDGISEFQIMKTYKPIETVKSISNVQQKSNGEEKAVTEKKEEPTKMPEPQKITNSKSENQPKITEKDLKNEVENLQLKAHNPNVLEDEFRGQLKRLLYAFNEFYEEKRILYETENKRKQEVEMKNYLIQERASMSEEYEKSMKKLKQMEKLLQIRDQLDKQEKASKKLWLLSQTLSKLLEHNRTLSKESTPIDIQEKIDCIRKIVDENFANETLIQVALKTLPEDAIKSGVYSEEDLVRRFYNVHKICNHVALVDKEYTNIFGYLKSYAYSYVRPLFQIEFEISPNPIKIKEIPSEELEGKMEIDPNEWDSYDILQRVKLCVEHRNLEMAIRYANLLNGEPYVVAKDWIKDAREHLEVKQVLELVQTKIASINLHQLSFSA</sequence>
<reference evidence="9" key="2">
    <citation type="submission" date="2020-06" db="EMBL/GenBank/DDBJ databases">
        <authorList>
            <person name="Ji K."/>
            <person name="Li J."/>
        </authorList>
    </citation>
    <scope>NUCLEOTIDE SEQUENCE</scope>
    <source>
        <strain evidence="9">JKM2019</strain>
        <tissue evidence="9">Whole body</tissue>
    </source>
</reference>
<accession>A0A922IC51</accession>
<organism evidence="10 11">
    <name type="scientific">Dermatophagoides farinae</name>
    <name type="common">American house dust mite</name>
    <dbReference type="NCBI Taxonomy" id="6954"/>
    <lineage>
        <taxon>Eukaryota</taxon>
        <taxon>Metazoa</taxon>
        <taxon>Ecdysozoa</taxon>
        <taxon>Arthropoda</taxon>
        <taxon>Chelicerata</taxon>
        <taxon>Arachnida</taxon>
        <taxon>Acari</taxon>
        <taxon>Acariformes</taxon>
        <taxon>Sarcoptiformes</taxon>
        <taxon>Astigmata</taxon>
        <taxon>Psoroptidia</taxon>
        <taxon>Analgoidea</taxon>
        <taxon>Pyroglyphidae</taxon>
        <taxon>Dermatophagoidinae</taxon>
        <taxon>Dermatophagoides</taxon>
    </lineage>
</organism>
<comment type="caution">
    <text evidence="10">The sequence shown here is derived from an EMBL/GenBank/DDBJ whole genome shotgun (WGS) entry which is preliminary data.</text>
</comment>